<dbReference type="AlphaFoldDB" id="A0A8X6R4C6"/>
<evidence type="ECO:0000313" key="1">
    <source>
        <dbReference type="EMBL" id="GFU48460.1"/>
    </source>
</evidence>
<dbReference type="Proteomes" id="UP000887013">
    <property type="component" value="Unassembled WGS sequence"/>
</dbReference>
<sequence>MQRSIATFYSHLKKYSIVPVRCPQCGQCRTMDQFYRHHALEQHNLKSHKKCVFCFRSKSWAHGEKKHPDNMKHVSECLQRFPNEARMHRQGWKMTMLNVKSLSPHLIKCLVAARRG</sequence>
<dbReference type="OrthoDB" id="6460185at2759"/>
<organism evidence="1 2">
    <name type="scientific">Nephila pilipes</name>
    <name type="common">Giant wood spider</name>
    <name type="synonym">Nephila maculata</name>
    <dbReference type="NCBI Taxonomy" id="299642"/>
    <lineage>
        <taxon>Eukaryota</taxon>
        <taxon>Metazoa</taxon>
        <taxon>Ecdysozoa</taxon>
        <taxon>Arthropoda</taxon>
        <taxon>Chelicerata</taxon>
        <taxon>Arachnida</taxon>
        <taxon>Araneae</taxon>
        <taxon>Araneomorphae</taxon>
        <taxon>Entelegynae</taxon>
        <taxon>Araneoidea</taxon>
        <taxon>Nephilidae</taxon>
        <taxon>Nephila</taxon>
    </lineage>
</organism>
<gene>
    <name evidence="1" type="ORF">NPIL_696921</name>
</gene>
<name>A0A8X6R4C6_NEPPI</name>
<evidence type="ECO:0000313" key="2">
    <source>
        <dbReference type="Proteomes" id="UP000887013"/>
    </source>
</evidence>
<accession>A0A8X6R4C6</accession>
<dbReference type="EMBL" id="BMAW01086713">
    <property type="protein sequence ID" value="GFU48460.1"/>
    <property type="molecule type" value="Genomic_DNA"/>
</dbReference>
<keyword evidence="2" id="KW-1185">Reference proteome</keyword>
<reference evidence="1" key="1">
    <citation type="submission" date="2020-08" db="EMBL/GenBank/DDBJ databases">
        <title>Multicomponent nature underlies the extraordinary mechanical properties of spider dragline silk.</title>
        <authorList>
            <person name="Kono N."/>
            <person name="Nakamura H."/>
            <person name="Mori M."/>
            <person name="Yoshida Y."/>
            <person name="Ohtoshi R."/>
            <person name="Malay A.D."/>
            <person name="Moran D.A.P."/>
            <person name="Tomita M."/>
            <person name="Numata K."/>
            <person name="Arakawa K."/>
        </authorList>
    </citation>
    <scope>NUCLEOTIDE SEQUENCE</scope>
</reference>
<comment type="caution">
    <text evidence="1">The sequence shown here is derived from an EMBL/GenBank/DDBJ whole genome shotgun (WGS) entry which is preliminary data.</text>
</comment>
<proteinExistence type="predicted"/>
<protein>
    <submittedName>
        <fullName evidence="1">Uncharacterized protein</fullName>
    </submittedName>
</protein>